<dbReference type="AlphaFoldDB" id="C1E3B5"/>
<feature type="compositionally biased region" description="Acidic residues" evidence="1">
    <location>
        <begin position="16"/>
        <end position="26"/>
    </location>
</feature>
<dbReference type="RefSeq" id="XP_002501269.1">
    <property type="nucleotide sequence ID" value="XM_002501223.1"/>
</dbReference>
<protein>
    <submittedName>
        <fullName evidence="2">Uncharacterized protein</fullName>
    </submittedName>
</protein>
<organism evidence="2 3">
    <name type="scientific">Micromonas commoda (strain RCC299 / NOUM17 / CCMP2709)</name>
    <name type="common">Picoplanktonic green alga</name>
    <dbReference type="NCBI Taxonomy" id="296587"/>
    <lineage>
        <taxon>Eukaryota</taxon>
        <taxon>Viridiplantae</taxon>
        <taxon>Chlorophyta</taxon>
        <taxon>Mamiellophyceae</taxon>
        <taxon>Mamiellales</taxon>
        <taxon>Mamiellaceae</taxon>
        <taxon>Micromonas</taxon>
    </lineage>
</organism>
<feature type="compositionally biased region" description="Basic and acidic residues" evidence="1">
    <location>
        <begin position="67"/>
        <end position="84"/>
    </location>
</feature>
<accession>C1E3B5</accession>
<proteinExistence type="predicted"/>
<keyword evidence="3" id="KW-1185">Reference proteome</keyword>
<dbReference type="KEGG" id="mis:MICPUN_57623"/>
<name>C1E3B5_MICCC</name>
<dbReference type="EMBL" id="CP001325">
    <property type="protein sequence ID" value="ACO62527.1"/>
    <property type="molecule type" value="Genomic_DNA"/>
</dbReference>
<feature type="region of interest" description="Disordered" evidence="1">
    <location>
        <begin position="1"/>
        <end position="84"/>
    </location>
</feature>
<sequence length="175" mass="19271">MVRRRNFDDPSIFTSSDDDDEDDEEEPGVHFPVGRSRASGQRKGVETPSRSVCIPLGPSRRAARGAKAREVEPTHRITDRRGDDGRGDVLVELELSGSLASLERDAWAEISHQKYSFRAGLGAPVVCTQSTFHLGVPGRFRANVQLPAKVREGARVVRASEGKERGRMVFVLPCC</sequence>
<evidence type="ECO:0000256" key="1">
    <source>
        <dbReference type="SAM" id="MobiDB-lite"/>
    </source>
</evidence>
<dbReference type="GeneID" id="8242555"/>
<evidence type="ECO:0000313" key="3">
    <source>
        <dbReference type="Proteomes" id="UP000002009"/>
    </source>
</evidence>
<evidence type="ECO:0000313" key="2">
    <source>
        <dbReference type="EMBL" id="ACO62527.1"/>
    </source>
</evidence>
<reference evidence="2 3" key="1">
    <citation type="journal article" date="2009" name="Science">
        <title>Green evolution and dynamic adaptations revealed by genomes of the marine picoeukaryotes Micromonas.</title>
        <authorList>
            <person name="Worden A.Z."/>
            <person name="Lee J.H."/>
            <person name="Mock T."/>
            <person name="Rouze P."/>
            <person name="Simmons M.P."/>
            <person name="Aerts A.L."/>
            <person name="Allen A.E."/>
            <person name="Cuvelier M.L."/>
            <person name="Derelle E."/>
            <person name="Everett M.V."/>
            <person name="Foulon E."/>
            <person name="Grimwood J."/>
            <person name="Gundlach H."/>
            <person name="Henrissat B."/>
            <person name="Napoli C."/>
            <person name="McDonald S.M."/>
            <person name="Parker M.S."/>
            <person name="Rombauts S."/>
            <person name="Salamov A."/>
            <person name="Von Dassow P."/>
            <person name="Badger J.H."/>
            <person name="Coutinho P.M."/>
            <person name="Demir E."/>
            <person name="Dubchak I."/>
            <person name="Gentemann C."/>
            <person name="Eikrem W."/>
            <person name="Gready J.E."/>
            <person name="John U."/>
            <person name="Lanier W."/>
            <person name="Lindquist E.A."/>
            <person name="Lucas S."/>
            <person name="Mayer K.F."/>
            <person name="Moreau H."/>
            <person name="Not F."/>
            <person name="Otillar R."/>
            <person name="Panaud O."/>
            <person name="Pangilinan J."/>
            <person name="Paulsen I."/>
            <person name="Piegu B."/>
            <person name="Poliakov A."/>
            <person name="Robbens S."/>
            <person name="Schmutz J."/>
            <person name="Toulza E."/>
            <person name="Wyss T."/>
            <person name="Zelensky A."/>
            <person name="Zhou K."/>
            <person name="Armbrust E.V."/>
            <person name="Bhattacharya D."/>
            <person name="Goodenough U.W."/>
            <person name="Van de Peer Y."/>
            <person name="Grigoriev I.V."/>
        </authorList>
    </citation>
    <scope>NUCLEOTIDE SEQUENCE [LARGE SCALE GENOMIC DNA]</scope>
    <source>
        <strain evidence="3">RCC299 / NOUM17</strain>
    </source>
</reference>
<gene>
    <name evidence="2" type="ORF">MICPUN_57623</name>
</gene>
<dbReference type="InParanoid" id="C1E3B5"/>
<dbReference type="Proteomes" id="UP000002009">
    <property type="component" value="Chromosome 4"/>
</dbReference>